<accession>A0A0H5C351</accession>
<evidence type="ECO:0000313" key="2">
    <source>
        <dbReference type="EMBL" id="CEP22251.1"/>
    </source>
</evidence>
<reference evidence="2" key="1">
    <citation type="submission" date="2014-12" db="EMBL/GenBank/DDBJ databases">
        <authorList>
            <person name="Jaenicke S."/>
        </authorList>
    </citation>
    <scope>NUCLEOTIDE SEQUENCE [LARGE SCALE GENOMIC DNA]</scope>
    <source>
        <strain evidence="2">CBS1600</strain>
    </source>
</reference>
<sequence length="159" mass="17728">MKWCKKSLSRTSVIKSTRRRHITSALALVSDMNIKPIHIKPSSLGASDNDTEEETGTESRSTIGLKISAKARMTLHPLLLDYIDEGEPRSSWLSDSVDSDDHAFDPSKSSALINLSNVIVGKVELLFHGESKPTDPKSDFIQIQMSNFNQFEFLAHNEL</sequence>
<protein>
    <submittedName>
        <fullName evidence="2">Uncharacterized protein</fullName>
    </submittedName>
</protein>
<evidence type="ECO:0000313" key="4">
    <source>
        <dbReference type="Proteomes" id="UP000038830"/>
    </source>
</evidence>
<dbReference type="EMBL" id="KV453933">
    <property type="protein sequence ID" value="ODV72724.1"/>
    <property type="molecule type" value="Genomic_DNA"/>
</dbReference>
<dbReference type="EMBL" id="CDQK01000003">
    <property type="protein sequence ID" value="CEP22251.1"/>
    <property type="molecule type" value="Genomic_DNA"/>
</dbReference>
<name>A0A0H5C351_CYBJN</name>
<dbReference type="GeneID" id="30989689"/>
<evidence type="ECO:0000256" key="1">
    <source>
        <dbReference type="SAM" id="MobiDB-lite"/>
    </source>
</evidence>
<dbReference type="RefSeq" id="XP_020069763.1">
    <property type="nucleotide sequence ID" value="XM_020215293.1"/>
</dbReference>
<dbReference type="Proteomes" id="UP000038830">
    <property type="component" value="Unassembled WGS sequence"/>
</dbReference>
<evidence type="ECO:0000313" key="5">
    <source>
        <dbReference type="Proteomes" id="UP000094389"/>
    </source>
</evidence>
<reference evidence="4" key="2">
    <citation type="journal article" date="2015" name="J. Biotechnol.">
        <title>The structure of the Cyberlindnera jadinii genome and its relation to Candida utilis analyzed by the occurrence of single nucleotide polymorphisms.</title>
        <authorList>
            <person name="Rupp O."/>
            <person name="Brinkrolf K."/>
            <person name="Buerth C."/>
            <person name="Kunigo M."/>
            <person name="Schneider J."/>
            <person name="Jaenicke S."/>
            <person name="Goesmann A."/>
            <person name="Puehler A."/>
            <person name="Jaeger K.-E."/>
            <person name="Ernst J.F."/>
        </authorList>
    </citation>
    <scope>NUCLEOTIDE SEQUENCE [LARGE SCALE GENOMIC DNA]</scope>
    <source>
        <strain evidence="4">ATCC 18201 / CBS 1600 / BCRC 20928 / JCM 3617 / NBRC 0987 / NRRL Y-1542</strain>
    </source>
</reference>
<feature type="region of interest" description="Disordered" evidence="1">
    <location>
        <begin position="40"/>
        <end position="61"/>
    </location>
</feature>
<dbReference type="Proteomes" id="UP000094389">
    <property type="component" value="Unassembled WGS sequence"/>
</dbReference>
<accession>A0A1E4RZQ1</accession>
<reference evidence="3 5" key="3">
    <citation type="journal article" date="2016" name="Proc. Natl. Acad. Sci. U.S.A.">
        <title>Comparative genomics of biotechnologically important yeasts.</title>
        <authorList>
            <person name="Riley R."/>
            <person name="Haridas S."/>
            <person name="Wolfe K.H."/>
            <person name="Lopes M.R."/>
            <person name="Hittinger C.T."/>
            <person name="Goeker M."/>
            <person name="Salamov A.A."/>
            <person name="Wisecaver J.H."/>
            <person name="Long T.M."/>
            <person name="Calvey C.H."/>
            <person name="Aerts A.L."/>
            <person name="Barry K.W."/>
            <person name="Choi C."/>
            <person name="Clum A."/>
            <person name="Coughlan A.Y."/>
            <person name="Deshpande S."/>
            <person name="Douglass A.P."/>
            <person name="Hanson S.J."/>
            <person name="Klenk H.-P."/>
            <person name="LaButti K.M."/>
            <person name="Lapidus A."/>
            <person name="Lindquist E.A."/>
            <person name="Lipzen A.M."/>
            <person name="Meier-Kolthoff J.P."/>
            <person name="Ohm R.A."/>
            <person name="Otillar R.P."/>
            <person name="Pangilinan J.L."/>
            <person name="Peng Y."/>
            <person name="Rokas A."/>
            <person name="Rosa C.A."/>
            <person name="Scheuner C."/>
            <person name="Sibirny A.A."/>
            <person name="Slot J.C."/>
            <person name="Stielow J.B."/>
            <person name="Sun H."/>
            <person name="Kurtzman C.P."/>
            <person name="Blackwell M."/>
            <person name="Grigoriev I.V."/>
            <person name="Jeffries T.W."/>
        </authorList>
    </citation>
    <scope>NUCLEOTIDE SEQUENCE [LARGE SCALE GENOMIC DNA]</scope>
    <source>
        <strain evidence="5">ATCC 18201 / CBS 1600 / BCRC 20928 / JCM 3617 / NBRC 0987 / NRRL Y-1542</strain>
        <strain evidence="3">NRRL Y-1542</strain>
    </source>
</reference>
<keyword evidence="5" id="KW-1185">Reference proteome</keyword>
<evidence type="ECO:0000313" key="3">
    <source>
        <dbReference type="EMBL" id="ODV72724.1"/>
    </source>
</evidence>
<proteinExistence type="predicted"/>
<gene>
    <name evidence="2" type="ORF">BN1211_2544</name>
    <name evidence="3" type="ORF">CYBJADRAFT_168266</name>
</gene>
<dbReference type="AlphaFoldDB" id="A0A0H5C351"/>
<organism evidence="2 4">
    <name type="scientific">Cyberlindnera jadinii (strain ATCC 18201 / CBS 1600 / BCRC 20928 / JCM 3617 / NBRC 0987 / NRRL Y-1542)</name>
    <name type="common">Torula yeast</name>
    <name type="synonym">Candida utilis</name>
    <dbReference type="NCBI Taxonomy" id="983966"/>
    <lineage>
        <taxon>Eukaryota</taxon>
        <taxon>Fungi</taxon>
        <taxon>Dikarya</taxon>
        <taxon>Ascomycota</taxon>
        <taxon>Saccharomycotina</taxon>
        <taxon>Saccharomycetes</taxon>
        <taxon>Phaffomycetales</taxon>
        <taxon>Phaffomycetaceae</taxon>
        <taxon>Cyberlindnera</taxon>
    </lineage>
</organism>